<reference evidence="3" key="1">
    <citation type="submission" date="2020-03" db="EMBL/GenBank/DDBJ databases">
        <title>Complete genome sequence of sulfur-oxidizing bacterium skT11.</title>
        <authorList>
            <person name="Kanda M."/>
            <person name="Kojima H."/>
            <person name="Fukui M."/>
        </authorList>
    </citation>
    <scope>NUCLEOTIDE SEQUENCE [LARGE SCALE GENOMIC DNA]</scope>
    <source>
        <strain evidence="3">skT11</strain>
    </source>
</reference>
<dbReference type="GO" id="GO:0006270">
    <property type="term" value="P:DNA replication initiation"/>
    <property type="evidence" value="ECO:0007669"/>
    <property type="project" value="TreeGrafter"/>
</dbReference>
<dbReference type="InterPro" id="IPR055199">
    <property type="entry name" value="Hda_lid"/>
</dbReference>
<dbReference type="AlphaFoldDB" id="A0A6F8VBV2"/>
<feature type="domain" description="Hda lid" evidence="1">
    <location>
        <begin position="153"/>
        <end position="217"/>
    </location>
</feature>
<dbReference type="RefSeq" id="WP_173061587.1">
    <property type="nucleotide sequence ID" value="NZ_AP022853.1"/>
</dbReference>
<dbReference type="Pfam" id="PF22688">
    <property type="entry name" value="Hda_lid"/>
    <property type="match status" value="1"/>
</dbReference>
<dbReference type="PANTHER" id="PTHR30050">
    <property type="entry name" value="CHROMOSOMAL REPLICATION INITIATOR PROTEIN DNAA"/>
    <property type="match status" value="1"/>
</dbReference>
<keyword evidence="3" id="KW-1185">Reference proteome</keyword>
<organism evidence="2 3">
    <name type="scientific">Sulfurimicrobium lacus</name>
    <dbReference type="NCBI Taxonomy" id="2715678"/>
    <lineage>
        <taxon>Bacteria</taxon>
        <taxon>Pseudomonadati</taxon>
        <taxon>Pseudomonadota</taxon>
        <taxon>Betaproteobacteria</taxon>
        <taxon>Nitrosomonadales</taxon>
        <taxon>Sulfuricellaceae</taxon>
        <taxon>Sulfurimicrobium</taxon>
    </lineage>
</organism>
<dbReference type="Gene3D" id="3.40.50.300">
    <property type="entry name" value="P-loop containing nucleotide triphosphate hydrolases"/>
    <property type="match status" value="1"/>
</dbReference>
<dbReference type="SUPFAM" id="SSF52540">
    <property type="entry name" value="P-loop containing nucleoside triphosphate hydrolases"/>
    <property type="match status" value="1"/>
</dbReference>
<evidence type="ECO:0000313" key="2">
    <source>
        <dbReference type="EMBL" id="BCB26235.1"/>
    </source>
</evidence>
<accession>A0A6F8VBV2</accession>
<sequence length="221" mass="24474">MKQLLLDIAADVPPTLDNFLPGRNAELLHTLQTILQGGVGERFVYIWGEPGSGRSHLLRAWIHAALQQGQQAAYVPGEIPEQWEGGGLVAVDDVARLGQDGQIALFHLYNRLRETGGALLVSGPVAPAGLDARPDLLTRLGWGLVYQVHGLNDAEKAVALQAHARERGFSLPQEVLDYLLRHWRRDLPSLMAVLDALDRYTLEQQRPVTLPLLRQLLQLEL</sequence>
<dbReference type="KEGG" id="slac:SKTS_11210"/>
<dbReference type="Gene3D" id="1.10.8.60">
    <property type="match status" value="1"/>
</dbReference>
<dbReference type="InterPro" id="IPR027417">
    <property type="entry name" value="P-loop_NTPase"/>
</dbReference>
<dbReference type="Proteomes" id="UP000502260">
    <property type="component" value="Chromosome"/>
</dbReference>
<dbReference type="PANTHER" id="PTHR30050:SF5">
    <property type="entry name" value="DNAA REGULATORY INACTIVATOR HDA"/>
    <property type="match status" value="1"/>
</dbReference>
<dbReference type="InterPro" id="IPR017788">
    <property type="entry name" value="Hda"/>
</dbReference>
<evidence type="ECO:0000313" key="3">
    <source>
        <dbReference type="Proteomes" id="UP000502260"/>
    </source>
</evidence>
<dbReference type="EMBL" id="AP022853">
    <property type="protein sequence ID" value="BCB26235.1"/>
    <property type="molecule type" value="Genomic_DNA"/>
</dbReference>
<dbReference type="GO" id="GO:0005886">
    <property type="term" value="C:plasma membrane"/>
    <property type="evidence" value="ECO:0007669"/>
    <property type="project" value="TreeGrafter"/>
</dbReference>
<proteinExistence type="predicted"/>
<dbReference type="GO" id="GO:0003688">
    <property type="term" value="F:DNA replication origin binding"/>
    <property type="evidence" value="ECO:0007669"/>
    <property type="project" value="TreeGrafter"/>
</dbReference>
<dbReference type="GO" id="GO:0032297">
    <property type="term" value="P:negative regulation of DNA-templated DNA replication initiation"/>
    <property type="evidence" value="ECO:0007669"/>
    <property type="project" value="InterPro"/>
</dbReference>
<protein>
    <submittedName>
        <fullName evidence="2">DnaA regulatory inactivator Hda</fullName>
    </submittedName>
</protein>
<gene>
    <name evidence="2" type="ORF">SKTS_11210</name>
</gene>
<name>A0A6F8VBV2_9PROT</name>
<evidence type="ECO:0000259" key="1">
    <source>
        <dbReference type="Pfam" id="PF22688"/>
    </source>
</evidence>
<dbReference type="NCBIfam" id="TIGR03420">
    <property type="entry name" value="DnaA_homol_Hda"/>
    <property type="match status" value="1"/>
</dbReference>